<dbReference type="EMBL" id="JANPWB010000005">
    <property type="protein sequence ID" value="KAJ1185800.1"/>
    <property type="molecule type" value="Genomic_DNA"/>
</dbReference>
<evidence type="ECO:0000313" key="2">
    <source>
        <dbReference type="EMBL" id="KAJ1185800.1"/>
    </source>
</evidence>
<comment type="caution">
    <text evidence="2">The sequence shown here is derived from an EMBL/GenBank/DDBJ whole genome shotgun (WGS) entry which is preliminary data.</text>
</comment>
<reference evidence="2" key="1">
    <citation type="journal article" date="2022" name="bioRxiv">
        <title>Sequencing and chromosome-scale assembly of the giantPleurodeles waltlgenome.</title>
        <authorList>
            <person name="Brown T."/>
            <person name="Elewa A."/>
            <person name="Iarovenko S."/>
            <person name="Subramanian E."/>
            <person name="Araus A.J."/>
            <person name="Petzold A."/>
            <person name="Susuki M."/>
            <person name="Suzuki K.-i.T."/>
            <person name="Hayashi T."/>
            <person name="Toyoda A."/>
            <person name="Oliveira C."/>
            <person name="Osipova E."/>
            <person name="Leigh N.D."/>
            <person name="Simon A."/>
            <person name="Yun M.H."/>
        </authorList>
    </citation>
    <scope>NUCLEOTIDE SEQUENCE</scope>
    <source>
        <strain evidence="2">20211129_DDA</strain>
        <tissue evidence="2">Liver</tissue>
    </source>
</reference>
<accession>A0AAV7UA64</accession>
<feature type="region of interest" description="Disordered" evidence="1">
    <location>
        <begin position="87"/>
        <end position="123"/>
    </location>
</feature>
<feature type="compositionally biased region" description="Basic and acidic residues" evidence="1">
    <location>
        <begin position="87"/>
        <end position="101"/>
    </location>
</feature>
<name>A0AAV7UA64_PLEWA</name>
<dbReference type="AlphaFoldDB" id="A0AAV7UA64"/>
<keyword evidence="3" id="KW-1185">Reference proteome</keyword>
<dbReference type="Proteomes" id="UP001066276">
    <property type="component" value="Chromosome 3_1"/>
</dbReference>
<feature type="compositionally biased region" description="Gly residues" evidence="1">
    <location>
        <begin position="27"/>
        <end position="37"/>
    </location>
</feature>
<gene>
    <name evidence="2" type="ORF">NDU88_002587</name>
</gene>
<protein>
    <submittedName>
        <fullName evidence="2">Uncharacterized protein</fullName>
    </submittedName>
</protein>
<evidence type="ECO:0000313" key="3">
    <source>
        <dbReference type="Proteomes" id="UP001066276"/>
    </source>
</evidence>
<sequence>MGHNKAGSTQAQKQQIYKYAKQSVSGGETGAAGGTPDSGGAAHTATILQAINDLKVTMEGKMRELKVDLDLIRQDLRITMHRVTEVEGRLSETEDTVKTHAENLTPESTRDKSRRCGGPGQKK</sequence>
<feature type="compositionally biased region" description="Low complexity" evidence="1">
    <location>
        <begin position="10"/>
        <end position="22"/>
    </location>
</feature>
<organism evidence="2 3">
    <name type="scientific">Pleurodeles waltl</name>
    <name type="common">Iberian ribbed newt</name>
    <dbReference type="NCBI Taxonomy" id="8319"/>
    <lineage>
        <taxon>Eukaryota</taxon>
        <taxon>Metazoa</taxon>
        <taxon>Chordata</taxon>
        <taxon>Craniata</taxon>
        <taxon>Vertebrata</taxon>
        <taxon>Euteleostomi</taxon>
        <taxon>Amphibia</taxon>
        <taxon>Batrachia</taxon>
        <taxon>Caudata</taxon>
        <taxon>Salamandroidea</taxon>
        <taxon>Salamandridae</taxon>
        <taxon>Pleurodelinae</taxon>
        <taxon>Pleurodeles</taxon>
    </lineage>
</organism>
<feature type="region of interest" description="Disordered" evidence="1">
    <location>
        <begin position="1"/>
        <end position="41"/>
    </location>
</feature>
<evidence type="ECO:0000256" key="1">
    <source>
        <dbReference type="SAM" id="MobiDB-lite"/>
    </source>
</evidence>
<proteinExistence type="predicted"/>